<proteinExistence type="predicted"/>
<keyword evidence="1" id="KW-0732">Signal</keyword>
<evidence type="ECO:0000313" key="2">
    <source>
        <dbReference type="EMBL" id="HDK38244.1"/>
    </source>
</evidence>
<sequence length="92" mass="10725">MKLQFSTTVLILIFSASTHASEDFQAEKFHQDSCTGCHDSSVYTRKKRRVNSLSRLESQVRMCDANLGKKLFDNDIHSLTNYLNDNYYHFKQ</sequence>
<feature type="signal peptide" evidence="1">
    <location>
        <begin position="1"/>
        <end position="20"/>
    </location>
</feature>
<evidence type="ECO:0000256" key="1">
    <source>
        <dbReference type="SAM" id="SignalP"/>
    </source>
</evidence>
<comment type="caution">
    <text evidence="2">The sequence shown here is derived from an EMBL/GenBank/DDBJ whole genome shotgun (WGS) entry which is preliminary data.</text>
</comment>
<reference evidence="2" key="1">
    <citation type="journal article" date="2020" name="mSystems">
        <title>Genome- and Community-Level Interaction Insights into Carbon Utilization and Element Cycling Functions of Hydrothermarchaeota in Hydrothermal Sediment.</title>
        <authorList>
            <person name="Zhou Z."/>
            <person name="Liu Y."/>
            <person name="Xu W."/>
            <person name="Pan J."/>
            <person name="Luo Z.H."/>
            <person name="Li M."/>
        </authorList>
    </citation>
    <scope>NUCLEOTIDE SEQUENCE [LARGE SCALE GENOMIC DNA]</scope>
    <source>
        <strain evidence="2">HyVt-26</strain>
    </source>
</reference>
<protein>
    <submittedName>
        <fullName evidence="2">Cytochrome c</fullName>
    </submittedName>
</protein>
<name>A0A831NZ71_9GAMM</name>
<feature type="chain" id="PRO_5032269849" evidence="1">
    <location>
        <begin position="21"/>
        <end position="92"/>
    </location>
</feature>
<dbReference type="EMBL" id="DRCV01000195">
    <property type="protein sequence ID" value="HDK38244.1"/>
    <property type="molecule type" value="Genomic_DNA"/>
</dbReference>
<accession>A0A831NZ71</accession>
<dbReference type="Proteomes" id="UP000885822">
    <property type="component" value="Unassembled WGS sequence"/>
</dbReference>
<gene>
    <name evidence="2" type="ORF">ENG92_04430</name>
</gene>
<organism evidence="2">
    <name type="scientific">Thiolapillus brandeum</name>
    <dbReference type="NCBI Taxonomy" id="1076588"/>
    <lineage>
        <taxon>Bacteria</taxon>
        <taxon>Pseudomonadati</taxon>
        <taxon>Pseudomonadota</taxon>
        <taxon>Gammaproteobacteria</taxon>
        <taxon>Chromatiales</taxon>
        <taxon>Sedimenticolaceae</taxon>
        <taxon>Thiolapillus</taxon>
    </lineage>
</organism>
<dbReference type="AlphaFoldDB" id="A0A831NZ71"/>